<protein>
    <recommendedName>
        <fullName evidence="3">Cytochrome c oxidase assembly factor 4-like protein</fullName>
    </recommendedName>
</protein>
<dbReference type="EMBL" id="NCKV01003451">
    <property type="protein sequence ID" value="RWS25710.1"/>
    <property type="molecule type" value="Genomic_DNA"/>
</dbReference>
<proteinExistence type="predicted"/>
<dbReference type="GO" id="GO:0033617">
    <property type="term" value="P:mitochondrial respiratory chain complex IV assembly"/>
    <property type="evidence" value="ECO:0007669"/>
    <property type="project" value="InterPro"/>
</dbReference>
<dbReference type="VEuPathDB" id="VectorBase:LDEU006331"/>
<keyword evidence="2" id="KW-1185">Reference proteome</keyword>
<dbReference type="AlphaFoldDB" id="A0A443SDW3"/>
<gene>
    <name evidence="1" type="ORF">B4U80_02581</name>
</gene>
<name>A0A443SDW3_9ACAR</name>
<dbReference type="GO" id="GO:0005758">
    <property type="term" value="C:mitochondrial intermembrane space"/>
    <property type="evidence" value="ECO:0007669"/>
    <property type="project" value="InterPro"/>
</dbReference>
<dbReference type="InterPro" id="IPR039870">
    <property type="entry name" value="Coa4-like"/>
</dbReference>
<dbReference type="Proteomes" id="UP000288716">
    <property type="component" value="Unassembled WGS sequence"/>
</dbReference>
<evidence type="ECO:0000313" key="1">
    <source>
        <dbReference type="EMBL" id="RWS25710.1"/>
    </source>
</evidence>
<dbReference type="PANTHER" id="PTHR13639">
    <property type="entry name" value="CYTOCHROME C OXIDASE ASSEMBLY FACTOR 4 HOMOLOG, MITOCHONDRIAL"/>
    <property type="match status" value="1"/>
</dbReference>
<accession>A0A443SDW3</accession>
<sequence length="72" mass="8571">MSSKAHSYTVSENEDDPFEKAIKSTGCYDKHVQLQDCMFEHRDWRVCQPHVKQFKECMATYQLNKNKNDDVR</sequence>
<comment type="caution">
    <text evidence="1">The sequence shown here is derived from an EMBL/GenBank/DDBJ whole genome shotgun (WGS) entry which is preliminary data.</text>
</comment>
<dbReference type="PANTHER" id="PTHR13639:SF2">
    <property type="entry name" value="CYTOCHROME C OXIDASE ASSEMBLY FACTOR 4 HOMOLOG, MITOCHONDRIAL"/>
    <property type="match status" value="1"/>
</dbReference>
<reference evidence="1 2" key="1">
    <citation type="journal article" date="2018" name="Gigascience">
        <title>Genomes of trombidid mites reveal novel predicted allergens and laterally-transferred genes associated with secondary metabolism.</title>
        <authorList>
            <person name="Dong X."/>
            <person name="Chaisiri K."/>
            <person name="Xia D."/>
            <person name="Armstrong S.D."/>
            <person name="Fang Y."/>
            <person name="Donnelly M.J."/>
            <person name="Kadowaki T."/>
            <person name="McGarry J.W."/>
            <person name="Darby A.C."/>
            <person name="Makepeace B.L."/>
        </authorList>
    </citation>
    <scope>NUCLEOTIDE SEQUENCE [LARGE SCALE GENOMIC DNA]</scope>
    <source>
        <strain evidence="1">UoL-UT</strain>
    </source>
</reference>
<evidence type="ECO:0000313" key="2">
    <source>
        <dbReference type="Proteomes" id="UP000288716"/>
    </source>
</evidence>
<dbReference type="STRING" id="299467.A0A443SDW3"/>
<organism evidence="1 2">
    <name type="scientific">Leptotrombidium deliense</name>
    <dbReference type="NCBI Taxonomy" id="299467"/>
    <lineage>
        <taxon>Eukaryota</taxon>
        <taxon>Metazoa</taxon>
        <taxon>Ecdysozoa</taxon>
        <taxon>Arthropoda</taxon>
        <taxon>Chelicerata</taxon>
        <taxon>Arachnida</taxon>
        <taxon>Acari</taxon>
        <taxon>Acariformes</taxon>
        <taxon>Trombidiformes</taxon>
        <taxon>Prostigmata</taxon>
        <taxon>Anystina</taxon>
        <taxon>Parasitengona</taxon>
        <taxon>Trombiculoidea</taxon>
        <taxon>Trombiculidae</taxon>
        <taxon>Leptotrombidium</taxon>
    </lineage>
</organism>
<evidence type="ECO:0008006" key="3">
    <source>
        <dbReference type="Google" id="ProtNLM"/>
    </source>
</evidence>
<dbReference type="OrthoDB" id="5586401at2759"/>